<feature type="region of interest" description="Disordered" evidence="1">
    <location>
        <begin position="1"/>
        <end position="194"/>
    </location>
</feature>
<feature type="compositionally biased region" description="Low complexity" evidence="1">
    <location>
        <begin position="270"/>
        <end position="285"/>
    </location>
</feature>
<accession>A0A1J7J7B7</accession>
<feature type="compositionally biased region" description="Basic residues" evidence="1">
    <location>
        <begin position="175"/>
        <end position="190"/>
    </location>
</feature>
<dbReference type="EMBL" id="KV875098">
    <property type="protein sequence ID" value="OIW29169.1"/>
    <property type="molecule type" value="Genomic_DNA"/>
</dbReference>
<sequence>MDMACSSRHTRPSPRRPLWAVSSTLSQENTSRRRLHAPGPWRKRRLARCGGVSSGWNSISPFPFSSSDTSNRPQTHPPRPNGNTPPIHNATPSPRRPPPTRHTQRPLLPNTTPPTPAPIGTHPHHSRQPAPLSPISSSPPPRPPLGSALDRPRRNRRRPPPGHHPGPQHPPPRAIRPRHRRPRHPSRRRQPDRQVGALLRLLLHVPRGPLHAVHALPPRRRSAAARVVPPPTAKHPTPPPPPPPKIIRPLPTLPPTRRGAPRQGPGSPKLLGPLRQRPRRGVQQGRRVRPGAAGGHGRRAGDPDVRCQSGGLFEAGRCRARQRGGAVWGYLEEYGVVCCEVGDGR</sequence>
<reference evidence="2 3" key="1">
    <citation type="submission" date="2016-10" db="EMBL/GenBank/DDBJ databases">
        <title>Draft genome sequence of Coniochaeta ligniaria NRRL30616, a lignocellulolytic fungus for bioabatement of inhibitors in plant biomass hydrolysates.</title>
        <authorList>
            <consortium name="DOE Joint Genome Institute"/>
            <person name="Jimenez D.J."/>
            <person name="Hector R.E."/>
            <person name="Riley R."/>
            <person name="Sun H."/>
            <person name="Grigoriev I.V."/>
            <person name="Van Elsas J.D."/>
            <person name="Nichols N.N."/>
        </authorList>
    </citation>
    <scope>NUCLEOTIDE SEQUENCE [LARGE SCALE GENOMIC DNA]</scope>
    <source>
        <strain evidence="2 3">NRRL 30616</strain>
    </source>
</reference>
<feature type="region of interest" description="Disordered" evidence="1">
    <location>
        <begin position="212"/>
        <end position="305"/>
    </location>
</feature>
<feature type="compositionally biased region" description="Polar residues" evidence="1">
    <location>
        <begin position="54"/>
        <end position="74"/>
    </location>
</feature>
<feature type="compositionally biased region" description="Pro residues" evidence="1">
    <location>
        <begin position="228"/>
        <end position="254"/>
    </location>
</feature>
<keyword evidence="3" id="KW-1185">Reference proteome</keyword>
<organism evidence="2 3">
    <name type="scientific">Coniochaeta ligniaria NRRL 30616</name>
    <dbReference type="NCBI Taxonomy" id="1408157"/>
    <lineage>
        <taxon>Eukaryota</taxon>
        <taxon>Fungi</taxon>
        <taxon>Dikarya</taxon>
        <taxon>Ascomycota</taxon>
        <taxon>Pezizomycotina</taxon>
        <taxon>Sordariomycetes</taxon>
        <taxon>Sordariomycetidae</taxon>
        <taxon>Coniochaetales</taxon>
        <taxon>Coniochaetaceae</taxon>
        <taxon>Coniochaeta</taxon>
    </lineage>
</organism>
<evidence type="ECO:0000313" key="3">
    <source>
        <dbReference type="Proteomes" id="UP000182658"/>
    </source>
</evidence>
<protein>
    <submittedName>
        <fullName evidence="2">Uncharacterized protein</fullName>
    </submittedName>
</protein>
<proteinExistence type="predicted"/>
<dbReference type="AlphaFoldDB" id="A0A1J7J7B7"/>
<evidence type="ECO:0000313" key="2">
    <source>
        <dbReference type="EMBL" id="OIW29169.1"/>
    </source>
</evidence>
<name>A0A1J7J7B7_9PEZI</name>
<feature type="compositionally biased region" description="Pro residues" evidence="1">
    <location>
        <begin position="162"/>
        <end position="174"/>
    </location>
</feature>
<gene>
    <name evidence="2" type="ORF">CONLIGDRAFT_409144</name>
</gene>
<dbReference type="InParanoid" id="A0A1J7J7B7"/>
<evidence type="ECO:0000256" key="1">
    <source>
        <dbReference type="SAM" id="MobiDB-lite"/>
    </source>
</evidence>
<dbReference type="Proteomes" id="UP000182658">
    <property type="component" value="Unassembled WGS sequence"/>
</dbReference>
<feature type="compositionally biased region" description="Basic residues" evidence="1">
    <location>
        <begin position="32"/>
        <end position="47"/>
    </location>
</feature>